<dbReference type="SUPFAM" id="SSF53187">
    <property type="entry name" value="Zn-dependent exopeptidases"/>
    <property type="match status" value="1"/>
</dbReference>
<dbReference type="Proteomes" id="UP000543642">
    <property type="component" value="Unassembled WGS sequence"/>
</dbReference>
<comment type="caution">
    <text evidence="1">The sequence shown here is derived from an EMBL/GenBank/DDBJ whole genome shotgun (WGS) entry which is preliminary data.</text>
</comment>
<reference evidence="1 2" key="1">
    <citation type="submission" date="2020-08" db="EMBL/GenBank/DDBJ databases">
        <title>Genomic Encyclopedia of Type Strains, Phase IV (KMG-IV): sequencing the most valuable type-strain genomes for metagenomic binning, comparative biology and taxonomic classification.</title>
        <authorList>
            <person name="Goeker M."/>
        </authorList>
    </citation>
    <scope>NUCLEOTIDE SEQUENCE [LARGE SCALE GENOMIC DNA]</scope>
    <source>
        <strain evidence="1 2">DSM 106146</strain>
    </source>
</reference>
<dbReference type="EMBL" id="JACHFW010000001">
    <property type="protein sequence ID" value="MBB5263005.1"/>
    <property type="molecule type" value="Genomic_DNA"/>
</dbReference>
<gene>
    <name evidence="1" type="ORF">HNP82_000099</name>
</gene>
<dbReference type="PANTHER" id="PTHR43808:SF27">
    <property type="entry name" value="PROTEIN ROCB"/>
    <property type="match status" value="1"/>
</dbReference>
<protein>
    <submittedName>
        <fullName evidence="1">Arginine utilization protein RocB</fullName>
    </submittedName>
</protein>
<dbReference type="InterPro" id="IPR002933">
    <property type="entry name" value="Peptidase_M20"/>
</dbReference>
<organism evidence="1 2">
    <name type="scientific">Catenibacillus scindens</name>
    <dbReference type="NCBI Taxonomy" id="673271"/>
    <lineage>
        <taxon>Bacteria</taxon>
        <taxon>Bacillati</taxon>
        <taxon>Bacillota</taxon>
        <taxon>Clostridia</taxon>
        <taxon>Lachnospirales</taxon>
        <taxon>Lachnospiraceae</taxon>
        <taxon>Catenibacillus</taxon>
    </lineage>
</organism>
<dbReference type="PANTHER" id="PTHR43808">
    <property type="entry name" value="ACETYLORNITHINE DEACETYLASE"/>
    <property type="match status" value="1"/>
</dbReference>
<keyword evidence="2" id="KW-1185">Reference proteome</keyword>
<evidence type="ECO:0000313" key="1">
    <source>
        <dbReference type="EMBL" id="MBB5263005.1"/>
    </source>
</evidence>
<name>A0A7W8M3F4_9FIRM</name>
<dbReference type="Pfam" id="PF01546">
    <property type="entry name" value="Peptidase_M20"/>
    <property type="match status" value="1"/>
</dbReference>
<dbReference type="RefSeq" id="WP_183770261.1">
    <property type="nucleotide sequence ID" value="NZ_JACHFW010000001.1"/>
</dbReference>
<dbReference type="GO" id="GO:0016787">
    <property type="term" value="F:hydrolase activity"/>
    <property type="evidence" value="ECO:0007669"/>
    <property type="project" value="InterPro"/>
</dbReference>
<evidence type="ECO:0000313" key="2">
    <source>
        <dbReference type="Proteomes" id="UP000543642"/>
    </source>
</evidence>
<dbReference type="Gene3D" id="3.40.630.10">
    <property type="entry name" value="Zn peptidases"/>
    <property type="match status" value="1"/>
</dbReference>
<sequence>MKALDILYELAGVRSDTGSAYEKALGEKIYDMISENSYFKANPALCGMETFGDFMDRPVVWALRPGKSKKTVLLSGHYDAVEIDSYGPFKDVATQPDLLKERMQQAHLENDGVKDESFFKDLYDDNWIFGRGCADMKGGLSAALEIVLGEECFENTILFVAVYDEENLSAGMRCAMPLIRRLRDEYDLDFRLCLIGEPQDNDPEASNHVNMYGGGAGKVLPLILARGYLSHSAQALEGLNAAYMISEVVREIEMNADYISTDYGISVQPPTVLWQRDLKPAYDVSLVEYAAAAISILFLESVSPDALMERVEASCKKAMKKAAKKYRKSFEKARELGAVRTEVFKDFRPKVMRLEEVLAIVKEREPDFEKRQQAFNDSLSKKIRGNEMTLIQASVSYMQDLTERSGIKDPVVVIGIAPPYYPAVTSFRLKGGIGKLEQLYEKAAGENGYTGSVEPYFAGMGDISYMMCADAQAQRRLMSNLTLPESIYDIPFEDIQELSMPSFWMGPRSKAMHQWKERVYKPDIEELLPAMMRSLIRNI</sequence>
<proteinExistence type="predicted"/>
<accession>A0A7W8M3F4</accession>
<dbReference type="InterPro" id="IPR050072">
    <property type="entry name" value="Peptidase_M20A"/>
</dbReference>
<dbReference type="AlphaFoldDB" id="A0A7W8M3F4"/>